<gene>
    <name evidence="1" type="ORF">SDC9_136651</name>
</gene>
<sequence length="121" mass="13236">MKNGAVSAEADHKIRAGHSLIDRLKLQPTGHLKAVGGIRREGQAQRGFRTGRTEDFHSAQCGFQALVPVRIGAQHGFHRRSLPQGQVGLLHQRTQSAGSVASRTRHQIAQIFYIALWPANG</sequence>
<accession>A0A645DLV5</accession>
<proteinExistence type="predicted"/>
<organism evidence="1">
    <name type="scientific">bioreactor metagenome</name>
    <dbReference type="NCBI Taxonomy" id="1076179"/>
    <lineage>
        <taxon>unclassified sequences</taxon>
        <taxon>metagenomes</taxon>
        <taxon>ecological metagenomes</taxon>
    </lineage>
</organism>
<comment type="caution">
    <text evidence="1">The sequence shown here is derived from an EMBL/GenBank/DDBJ whole genome shotgun (WGS) entry which is preliminary data.</text>
</comment>
<name>A0A645DLV5_9ZZZZ</name>
<evidence type="ECO:0000313" key="1">
    <source>
        <dbReference type="EMBL" id="MPM89542.1"/>
    </source>
</evidence>
<protein>
    <submittedName>
        <fullName evidence="1">Uncharacterized protein</fullName>
    </submittedName>
</protein>
<reference evidence="1" key="1">
    <citation type="submission" date="2019-08" db="EMBL/GenBank/DDBJ databases">
        <authorList>
            <person name="Kucharzyk K."/>
            <person name="Murdoch R.W."/>
            <person name="Higgins S."/>
            <person name="Loffler F."/>
        </authorList>
    </citation>
    <scope>NUCLEOTIDE SEQUENCE</scope>
</reference>
<dbReference type="EMBL" id="VSSQ01036948">
    <property type="protein sequence ID" value="MPM89542.1"/>
    <property type="molecule type" value="Genomic_DNA"/>
</dbReference>
<dbReference type="AlphaFoldDB" id="A0A645DLV5"/>